<evidence type="ECO:0000313" key="3">
    <source>
        <dbReference type="EMBL" id="NBI34330.1"/>
    </source>
</evidence>
<comment type="caution">
    <text evidence="3">The sequence shown here is derived from an EMBL/GenBank/DDBJ whole genome shotgun (WGS) entry which is preliminary data.</text>
</comment>
<dbReference type="EMBL" id="QWKH01000022">
    <property type="protein sequence ID" value="NBI34330.1"/>
    <property type="molecule type" value="Genomic_DNA"/>
</dbReference>
<evidence type="ECO:0000256" key="1">
    <source>
        <dbReference type="ARBA" id="ARBA00022649"/>
    </source>
</evidence>
<name>A0A7C9NZ69_9BACT</name>
<dbReference type="SUPFAM" id="SSF47598">
    <property type="entry name" value="Ribbon-helix-helix"/>
    <property type="match status" value="1"/>
</dbReference>
<protein>
    <submittedName>
        <fullName evidence="3">DUF1778 domain-containing protein</fullName>
    </submittedName>
</protein>
<dbReference type="GO" id="GO:0006355">
    <property type="term" value="P:regulation of DNA-templated transcription"/>
    <property type="evidence" value="ECO:0007669"/>
    <property type="project" value="InterPro"/>
</dbReference>
<organism evidence="3">
    <name type="scientific">Muribaculaceae bacterium Z82</name>
    <dbReference type="NCBI Taxonomy" id="2304548"/>
    <lineage>
        <taxon>Bacteria</taxon>
        <taxon>Pseudomonadati</taxon>
        <taxon>Bacteroidota</taxon>
        <taxon>Bacteroidia</taxon>
        <taxon>Bacteroidales</taxon>
        <taxon>Muribaculaceae</taxon>
    </lineage>
</organism>
<dbReference type="InterPro" id="IPR014795">
    <property type="entry name" value="TacA_1-like"/>
</dbReference>
<evidence type="ECO:0000256" key="2">
    <source>
        <dbReference type="ARBA" id="ARBA00049988"/>
    </source>
</evidence>
<dbReference type="AlphaFoldDB" id="A0A7C9NZ69"/>
<dbReference type="InterPro" id="IPR010985">
    <property type="entry name" value="Ribbon_hlx_hlx"/>
</dbReference>
<sequence length="33" mass="3504">MIERAARVSGVKKSEFMREAAVEKAARVLAAAG</sequence>
<proteinExistence type="inferred from homology"/>
<accession>A0A7C9NZ69</accession>
<dbReference type="Gene3D" id="1.20.5.780">
    <property type="entry name" value="Single helix bin"/>
    <property type="match status" value="1"/>
</dbReference>
<gene>
    <name evidence="3" type="ORF">D1639_04650</name>
</gene>
<reference evidence="3" key="1">
    <citation type="submission" date="2018-08" db="EMBL/GenBank/DDBJ databases">
        <title>Murine metabolic-syndrome-specific gut microbial biobank.</title>
        <authorList>
            <person name="Liu C."/>
        </authorList>
    </citation>
    <scope>NUCLEOTIDE SEQUENCE [LARGE SCALE GENOMIC DNA]</scope>
    <source>
        <strain evidence="3">Z82</strain>
    </source>
</reference>
<comment type="similarity">
    <text evidence="2">Belongs to the TacA antitoxin family.</text>
</comment>
<dbReference type="Pfam" id="PF08681">
    <property type="entry name" value="TacA1"/>
    <property type="match status" value="1"/>
</dbReference>
<keyword evidence="1" id="KW-1277">Toxin-antitoxin system</keyword>